<evidence type="ECO:0000256" key="6">
    <source>
        <dbReference type="ARBA" id="ARBA00022776"/>
    </source>
</evidence>
<dbReference type="EMBL" id="QJNU01000601">
    <property type="protein sequence ID" value="RYO92712.1"/>
    <property type="molecule type" value="Genomic_DNA"/>
</dbReference>
<comment type="subunit">
    <text evidence="3">Interacts with microtubules.</text>
</comment>
<feature type="domain" description="TOG" evidence="9">
    <location>
        <begin position="1"/>
        <end position="218"/>
    </location>
</feature>
<comment type="function">
    <text evidence="7">Microtubule binding protein that promotes the stabilization of dynamic microtubules. Required for mitotic spindle formation.</text>
</comment>
<comment type="subcellular location">
    <subcellularLocation>
        <location evidence="1">Cytoplasm</location>
        <location evidence="1">Cytoskeleton</location>
        <location evidence="1">Spindle</location>
    </subcellularLocation>
</comment>
<dbReference type="Proteomes" id="UP000293360">
    <property type="component" value="Unassembled WGS sequence"/>
</dbReference>
<dbReference type="Gene3D" id="1.25.10.10">
    <property type="entry name" value="Leucine-rich Repeat Variant"/>
    <property type="match status" value="3"/>
</dbReference>
<proteinExistence type="inferred from homology"/>
<dbReference type="GO" id="GO:0090307">
    <property type="term" value="P:mitotic spindle assembly"/>
    <property type="evidence" value="ECO:0007669"/>
    <property type="project" value="TreeGrafter"/>
</dbReference>
<dbReference type="GO" id="GO:0008017">
    <property type="term" value="F:microtubule binding"/>
    <property type="evidence" value="ECO:0007669"/>
    <property type="project" value="TreeGrafter"/>
</dbReference>
<keyword evidence="11" id="KW-1185">Reference proteome</keyword>
<feature type="region of interest" description="Disordered" evidence="8">
    <location>
        <begin position="510"/>
        <end position="543"/>
    </location>
</feature>
<dbReference type="GO" id="GO:1990023">
    <property type="term" value="C:mitotic spindle midzone"/>
    <property type="evidence" value="ECO:0007669"/>
    <property type="project" value="TreeGrafter"/>
</dbReference>
<evidence type="ECO:0000259" key="9">
    <source>
        <dbReference type="SMART" id="SM01349"/>
    </source>
</evidence>
<dbReference type="SMART" id="SM01349">
    <property type="entry name" value="TOG"/>
    <property type="match status" value="2"/>
</dbReference>
<name>A0A4Q4SYD5_9PEZI</name>
<dbReference type="PANTHER" id="PTHR21567:SF9">
    <property type="entry name" value="CLIP-ASSOCIATING PROTEIN"/>
    <property type="match status" value="1"/>
</dbReference>
<dbReference type="GO" id="GO:0005876">
    <property type="term" value="C:spindle microtubule"/>
    <property type="evidence" value="ECO:0007669"/>
    <property type="project" value="TreeGrafter"/>
</dbReference>
<comment type="caution">
    <text evidence="10">The sequence shown here is derived from an EMBL/GenBank/DDBJ whole genome shotgun (WGS) entry which is preliminary data.</text>
</comment>
<sequence length="1084" mass="117861">MAERLTDEQVAGLLAILRKDAAVDAKVQYVTVVKSGIKQHNVPESCVAPLFEALRVASSSQNSTLVNAGFTALNHLLTRLSRQEPRFIAKEAKHTLPIVVEKMGDPKDKFRTLASQAMATIYLHAPVDAERFVRNTAMVGKNARSKEAGMHWLLQMHKEHGLQFRSYVPTLMELLEDADGMVRDTAKTTVIELFRDAPNAAKSDLKKQLKNFKVRPAIEQAIIKELAPTGGIKRDVESRPESSMSARPNLSASVSSVASERPITPMTEPSAESVEPSYVNTQRELDEIFRDMHGWFEGRETEQNWLKREESMTKLRRLIAGNASDFPDAFIAGCRSLLDGIIKAITSLRTSLSKEGCALVQDLANTFGPGIDPMVELLMQTFIKLSAATKKIASQLANVTVDIIISRATYTGRIMQHIWGACQDKNVQPRTYVAGWLKTIIKKEAHHKNHVEHSGGLDLIEKCIKKGLLDANPGVREKMRSTYWAFHAVWPARAESIMDGLDSTAQKLLRRDPSNPLSPKRGELAPRAGLGLSKSTMSTASKPSLREAMMAQKKALNTRNLPPRPGSAMATMSPARSASGSSNPTSATSTAKPATRTRPEPSTSSHGGISVAPMRPARRPQMAPRPATAGPYSVRTHDGPSTERTSPGEGSNNKTVTPKTISGSPRRTAPRSRPGHTATLSETSIPTPSRSVTGKSAASPRRSLAKADAIPAGIRLSSPAGENEDLTLVVPSVETFRRSLTSPPPETTHKPTGLTENVNAVEPEPAKPSPKPLKVYEDPFTTEEVTQPTTNSSAERPVLEDKPVNEAAANVTRDATEPNSAPVGPRSSPEKARQNSRLLDSGIARVKAQTLDVHGFRKLQSLIRDSKSFFTDQTFDALLTGLFEYLESPLGHLTAEKVQDVKAQVLATIKLMLKKNPDSFQPHVSRGLESLLAARARYTTRTHIVSGLELLADELVTIGDAHEVMVTLTRNLSKLDATAGSSRGLSMGLHVLRQLIDSRTSFAPSDAEVTGAVALCGRCLESPESAVRMDAVQLAVALHARLGDARFWDAMNGVGVRDDPKSLITYYVVKRQRERDAAASRGPA</sequence>
<evidence type="ECO:0000256" key="7">
    <source>
        <dbReference type="ARBA" id="ARBA00024889"/>
    </source>
</evidence>
<dbReference type="GO" id="GO:0005815">
    <property type="term" value="C:microtubule organizing center"/>
    <property type="evidence" value="ECO:0007669"/>
    <property type="project" value="TreeGrafter"/>
</dbReference>
<dbReference type="SUPFAM" id="SSF48371">
    <property type="entry name" value="ARM repeat"/>
    <property type="match status" value="1"/>
</dbReference>
<evidence type="ECO:0000256" key="1">
    <source>
        <dbReference type="ARBA" id="ARBA00004186"/>
    </source>
</evidence>
<feature type="region of interest" description="Disordered" evidence="8">
    <location>
        <begin position="736"/>
        <end position="838"/>
    </location>
</feature>
<accession>A0A4Q4SYD5</accession>
<feature type="compositionally biased region" description="Polar residues" evidence="8">
    <location>
        <begin position="783"/>
        <end position="794"/>
    </location>
</feature>
<dbReference type="InterPro" id="IPR024395">
    <property type="entry name" value="CLASP_N_dom"/>
</dbReference>
<dbReference type="GO" id="GO:0051301">
    <property type="term" value="P:cell division"/>
    <property type="evidence" value="ECO:0007669"/>
    <property type="project" value="UniProtKB-KW"/>
</dbReference>
<dbReference type="Pfam" id="PF12348">
    <property type="entry name" value="CLASP_N"/>
    <property type="match status" value="2"/>
</dbReference>
<keyword evidence="5" id="KW-0493">Microtubule</keyword>
<dbReference type="GO" id="GO:0060172">
    <property type="term" value="P:astral microtubule depolymerization"/>
    <property type="evidence" value="ECO:0007669"/>
    <property type="project" value="TreeGrafter"/>
</dbReference>
<feature type="compositionally biased region" description="Polar residues" evidence="8">
    <location>
        <begin position="678"/>
        <end position="696"/>
    </location>
</feature>
<feature type="compositionally biased region" description="Low complexity" evidence="8">
    <location>
        <begin position="612"/>
        <end position="627"/>
    </location>
</feature>
<evidence type="ECO:0000256" key="5">
    <source>
        <dbReference type="ARBA" id="ARBA00022701"/>
    </source>
</evidence>
<dbReference type="PANTHER" id="PTHR21567">
    <property type="entry name" value="CLASP"/>
    <property type="match status" value="1"/>
</dbReference>
<evidence type="ECO:0000313" key="10">
    <source>
        <dbReference type="EMBL" id="RYO92712.1"/>
    </source>
</evidence>
<feature type="compositionally biased region" description="Polar residues" evidence="8">
    <location>
        <begin position="642"/>
        <end position="665"/>
    </location>
</feature>
<feature type="compositionally biased region" description="Polar residues" evidence="8">
    <location>
        <begin position="533"/>
        <end position="542"/>
    </location>
</feature>
<feature type="compositionally biased region" description="Polar residues" evidence="8">
    <location>
        <begin position="241"/>
        <end position="258"/>
    </location>
</feature>
<dbReference type="AlphaFoldDB" id="A0A4Q4SYD5"/>
<dbReference type="InterPro" id="IPR016024">
    <property type="entry name" value="ARM-type_fold"/>
</dbReference>
<dbReference type="InterPro" id="IPR034085">
    <property type="entry name" value="TOG"/>
</dbReference>
<feature type="region of interest" description="Disordered" evidence="8">
    <location>
        <begin position="233"/>
        <end position="277"/>
    </location>
</feature>
<keyword evidence="6" id="KW-0498">Mitosis</keyword>
<organism evidence="10 11">
    <name type="scientific">Monosporascus ibericus</name>
    <dbReference type="NCBI Taxonomy" id="155417"/>
    <lineage>
        <taxon>Eukaryota</taxon>
        <taxon>Fungi</taxon>
        <taxon>Dikarya</taxon>
        <taxon>Ascomycota</taxon>
        <taxon>Pezizomycotina</taxon>
        <taxon>Sordariomycetes</taxon>
        <taxon>Xylariomycetidae</taxon>
        <taxon>Xylariales</taxon>
        <taxon>Xylariales incertae sedis</taxon>
        <taxon>Monosporascus</taxon>
    </lineage>
</organism>
<protein>
    <recommendedName>
        <fullName evidence="9">TOG domain-containing protein</fullName>
    </recommendedName>
</protein>
<dbReference type="GO" id="GO:0005881">
    <property type="term" value="C:cytoplasmic microtubule"/>
    <property type="evidence" value="ECO:0007669"/>
    <property type="project" value="TreeGrafter"/>
</dbReference>
<feature type="domain" description="TOG" evidence="9">
    <location>
        <begin position="284"/>
        <end position="520"/>
    </location>
</feature>
<evidence type="ECO:0000256" key="8">
    <source>
        <dbReference type="SAM" id="MobiDB-lite"/>
    </source>
</evidence>
<feature type="region of interest" description="Disordered" evidence="8">
    <location>
        <begin position="556"/>
        <end position="705"/>
    </location>
</feature>
<comment type="similarity">
    <text evidence="2">Belongs to the CLASP family.</text>
</comment>
<evidence type="ECO:0000256" key="3">
    <source>
        <dbReference type="ARBA" id="ARBA00011375"/>
    </source>
</evidence>
<evidence type="ECO:0000256" key="4">
    <source>
        <dbReference type="ARBA" id="ARBA00022618"/>
    </source>
</evidence>
<evidence type="ECO:0000313" key="11">
    <source>
        <dbReference type="Proteomes" id="UP000293360"/>
    </source>
</evidence>
<dbReference type="STRING" id="155417.A0A4Q4SYD5"/>
<feature type="compositionally biased region" description="Low complexity" evidence="8">
    <location>
        <begin position="575"/>
        <end position="596"/>
    </location>
</feature>
<evidence type="ECO:0000256" key="2">
    <source>
        <dbReference type="ARBA" id="ARBA00009549"/>
    </source>
</evidence>
<keyword evidence="6" id="KW-0131">Cell cycle</keyword>
<keyword evidence="4" id="KW-0132">Cell division</keyword>
<gene>
    <name evidence="10" type="ORF">DL764_008088</name>
</gene>
<reference evidence="10 11" key="1">
    <citation type="submission" date="2018-06" db="EMBL/GenBank/DDBJ databases">
        <title>Complete Genomes of Monosporascus.</title>
        <authorList>
            <person name="Robinson A.J."/>
            <person name="Natvig D.O."/>
        </authorList>
    </citation>
    <scope>NUCLEOTIDE SEQUENCE [LARGE SCALE GENOMIC DNA]</scope>
    <source>
        <strain evidence="10 11">CBS 110550</strain>
    </source>
</reference>
<dbReference type="OrthoDB" id="46159at2759"/>
<dbReference type="InterPro" id="IPR011989">
    <property type="entry name" value="ARM-like"/>
</dbReference>